<dbReference type="GO" id="GO:0030267">
    <property type="term" value="F:glyoxylate reductase (NADPH) activity"/>
    <property type="evidence" value="ECO:0007669"/>
    <property type="project" value="TreeGrafter"/>
</dbReference>
<dbReference type="EC" id="1.2.1.2" evidence="4"/>
<reference evidence="4 5" key="1">
    <citation type="submission" date="2018-11" db="EMBL/GenBank/DDBJ databases">
        <authorList>
            <person name="Criscuolo A."/>
        </authorList>
    </citation>
    <scope>NUCLEOTIDE SEQUENCE [LARGE SCALE GENOMIC DNA]</scope>
    <source>
        <strain evidence="4">AT11b</strain>
    </source>
</reference>
<feature type="domain" description="D-isomer specific 2-hydroxyacid dehydrogenase NAD-binding" evidence="3">
    <location>
        <begin position="101"/>
        <end position="272"/>
    </location>
</feature>
<dbReference type="AlphaFoldDB" id="A0A3P5WZT5"/>
<keyword evidence="5" id="KW-1185">Reference proteome</keyword>
<dbReference type="InterPro" id="IPR036291">
    <property type="entry name" value="NAD(P)-bd_dom_sf"/>
</dbReference>
<dbReference type="OrthoDB" id="4324715at2"/>
<sequence>MSAPLRVSLPNAKLLAALEPSPGVELLLWDFTGTPPTGRLDLVVPPYMGGAAALSALKGLDVGLIQSQSIGYDGVADVLPAGSLFANAATVHETSTAELAVGMMIASQRGFLDFARNQSSGTWDGSMRPSLADRRVLLVGYGGVGKAIESRLTPFETEVTRMASRAREDQGGPILGVESLNEQLPLHDIVVVSVPLNTHTAQLVNADFLRRMPDGALLVNVARGPVADTDAMLAEAKAGRLRFAVDVTDPEPLPAEHPLWTAPGVLITPHVGGASTAMFPRMVKLIRQQLDLIAEGAPPVNVVLG</sequence>
<organism evidence="4 5">
    <name type="scientific">Arthrobacter ulcerisalmonis</name>
    <dbReference type="NCBI Taxonomy" id="2483813"/>
    <lineage>
        <taxon>Bacteria</taxon>
        <taxon>Bacillati</taxon>
        <taxon>Actinomycetota</taxon>
        <taxon>Actinomycetes</taxon>
        <taxon>Micrococcales</taxon>
        <taxon>Micrococcaceae</taxon>
        <taxon>Arthrobacter</taxon>
    </lineage>
</organism>
<dbReference type="RefSeq" id="WP_124091267.1">
    <property type="nucleotide sequence ID" value="NZ_CBCRYA010000003.1"/>
</dbReference>
<evidence type="ECO:0000313" key="4">
    <source>
        <dbReference type="EMBL" id="VDC23866.1"/>
    </source>
</evidence>
<dbReference type="GO" id="GO:0005829">
    <property type="term" value="C:cytosol"/>
    <property type="evidence" value="ECO:0007669"/>
    <property type="project" value="TreeGrafter"/>
</dbReference>
<gene>
    <name evidence="4" type="ORF">PSET11_01308</name>
</gene>
<protein>
    <submittedName>
        <fullName evidence="4">Formate dehydrogenase</fullName>
        <ecNumber evidence="4">1.2.1.2</ecNumber>
    </submittedName>
</protein>
<dbReference type="GO" id="GO:0051287">
    <property type="term" value="F:NAD binding"/>
    <property type="evidence" value="ECO:0007669"/>
    <property type="project" value="InterPro"/>
</dbReference>
<evidence type="ECO:0000313" key="5">
    <source>
        <dbReference type="Proteomes" id="UP000280861"/>
    </source>
</evidence>
<dbReference type="PANTHER" id="PTHR10996">
    <property type="entry name" value="2-HYDROXYACID DEHYDROGENASE-RELATED"/>
    <property type="match status" value="1"/>
</dbReference>
<dbReference type="InterPro" id="IPR050223">
    <property type="entry name" value="D-isomer_2-hydroxyacid_DH"/>
</dbReference>
<accession>A0A3P5WZT5</accession>
<evidence type="ECO:0000256" key="1">
    <source>
        <dbReference type="ARBA" id="ARBA00023002"/>
    </source>
</evidence>
<evidence type="ECO:0000259" key="3">
    <source>
        <dbReference type="Pfam" id="PF02826"/>
    </source>
</evidence>
<name>A0A3P5WZT5_9MICC</name>
<dbReference type="PANTHER" id="PTHR10996:SF178">
    <property type="entry name" value="2-HYDROXYACID DEHYDROGENASE YGL185C-RELATED"/>
    <property type="match status" value="1"/>
</dbReference>
<dbReference type="EMBL" id="UXAU01000019">
    <property type="protein sequence ID" value="VDC23866.1"/>
    <property type="molecule type" value="Genomic_DNA"/>
</dbReference>
<dbReference type="CDD" id="cd12166">
    <property type="entry name" value="2-Hacid_dh_7"/>
    <property type="match status" value="1"/>
</dbReference>
<dbReference type="Proteomes" id="UP000280861">
    <property type="component" value="Unassembled WGS sequence"/>
</dbReference>
<dbReference type="Gene3D" id="3.40.50.720">
    <property type="entry name" value="NAD(P)-binding Rossmann-like Domain"/>
    <property type="match status" value="2"/>
</dbReference>
<dbReference type="GO" id="GO:0016618">
    <property type="term" value="F:hydroxypyruvate reductase [NAD(P)H] activity"/>
    <property type="evidence" value="ECO:0007669"/>
    <property type="project" value="TreeGrafter"/>
</dbReference>
<proteinExistence type="predicted"/>
<keyword evidence="2" id="KW-0520">NAD</keyword>
<dbReference type="InterPro" id="IPR006140">
    <property type="entry name" value="D-isomer_DH_NAD-bd"/>
</dbReference>
<dbReference type="SUPFAM" id="SSF51735">
    <property type="entry name" value="NAD(P)-binding Rossmann-fold domains"/>
    <property type="match status" value="1"/>
</dbReference>
<keyword evidence="1 4" id="KW-0560">Oxidoreductase</keyword>
<dbReference type="Pfam" id="PF02826">
    <property type="entry name" value="2-Hacid_dh_C"/>
    <property type="match status" value="1"/>
</dbReference>
<evidence type="ECO:0000256" key="2">
    <source>
        <dbReference type="ARBA" id="ARBA00023027"/>
    </source>
</evidence>